<keyword evidence="1" id="KW-0732">Signal</keyword>
<dbReference type="OrthoDB" id="1046782at2759"/>
<dbReference type="PANTHER" id="PTHR13593">
    <property type="match status" value="1"/>
</dbReference>
<feature type="signal peptide" evidence="1">
    <location>
        <begin position="1"/>
        <end position="17"/>
    </location>
</feature>
<name>A0A9N9XPF7_PHYSR</name>
<sequence length="420" mass="48327">MIVRIVLFALLIEATRSYSGYWRCGRVYLTVSSVDSNLEMNWVAECSENEAIPEYIILSRKNVNDRDEDHGVIIMIKFSDYPNGYYKTSVKFGEPWLPGGWEYDQENPKVDPGLHCFPYWIASVNKNSTIDSRCLGIQPTWMSDNRQQLGNQRIASLLIPGTHNSGSFKGVPTFLENYIVCQDRSVWTQLVFGIRYLDFRIGYYGNEGFYVNHDLVRVTKVRPLLQDIRKFLQLAPKEIVILDFHRFPYPTNFTIEVHRKFIEIVYEELGSFAVPSTDMRGGKGPTLNELWAKNKNLIICYGNRGAVQDSYWLWNPMPQYWANTKSSTALKQYMERSITEHAHASTINPLWALMAELTPQPLDVIFGTNSLRKLAQSVNGIVTKFFGKEHGDDCNTVATDFFLGNDLINVAIEINRKRQR</sequence>
<organism evidence="2 3">
    <name type="scientific">Phyllotreta striolata</name>
    <name type="common">Striped flea beetle</name>
    <name type="synonym">Crioceris striolata</name>
    <dbReference type="NCBI Taxonomy" id="444603"/>
    <lineage>
        <taxon>Eukaryota</taxon>
        <taxon>Metazoa</taxon>
        <taxon>Ecdysozoa</taxon>
        <taxon>Arthropoda</taxon>
        <taxon>Hexapoda</taxon>
        <taxon>Insecta</taxon>
        <taxon>Pterygota</taxon>
        <taxon>Neoptera</taxon>
        <taxon>Endopterygota</taxon>
        <taxon>Coleoptera</taxon>
        <taxon>Polyphaga</taxon>
        <taxon>Cucujiformia</taxon>
        <taxon>Chrysomeloidea</taxon>
        <taxon>Chrysomelidae</taxon>
        <taxon>Galerucinae</taxon>
        <taxon>Alticini</taxon>
        <taxon>Phyllotreta</taxon>
    </lineage>
</organism>
<dbReference type="GO" id="GO:0008081">
    <property type="term" value="F:phosphoric diester hydrolase activity"/>
    <property type="evidence" value="ECO:0007669"/>
    <property type="project" value="InterPro"/>
</dbReference>
<dbReference type="InterPro" id="IPR051057">
    <property type="entry name" value="PI-PLC_domain"/>
</dbReference>
<dbReference type="GO" id="GO:0006629">
    <property type="term" value="P:lipid metabolic process"/>
    <property type="evidence" value="ECO:0007669"/>
    <property type="project" value="InterPro"/>
</dbReference>
<dbReference type="PANTHER" id="PTHR13593:SF103">
    <property type="entry name" value="RE10370P"/>
    <property type="match status" value="1"/>
</dbReference>
<dbReference type="SUPFAM" id="SSF51695">
    <property type="entry name" value="PLC-like phosphodiesterases"/>
    <property type="match status" value="1"/>
</dbReference>
<dbReference type="EMBL" id="OU900096">
    <property type="protein sequence ID" value="CAG9860710.1"/>
    <property type="molecule type" value="Genomic_DNA"/>
</dbReference>
<evidence type="ECO:0000313" key="2">
    <source>
        <dbReference type="EMBL" id="CAG9860710.1"/>
    </source>
</evidence>
<evidence type="ECO:0000256" key="1">
    <source>
        <dbReference type="SAM" id="SignalP"/>
    </source>
</evidence>
<accession>A0A9N9XPF7</accession>
<keyword evidence="3" id="KW-1185">Reference proteome</keyword>
<gene>
    <name evidence="2" type="ORF">PHYEVI_LOCUS7059</name>
</gene>
<dbReference type="Proteomes" id="UP001153712">
    <property type="component" value="Chromosome 3"/>
</dbReference>
<proteinExistence type="predicted"/>
<evidence type="ECO:0000313" key="3">
    <source>
        <dbReference type="Proteomes" id="UP001153712"/>
    </source>
</evidence>
<dbReference type="InterPro" id="IPR017946">
    <property type="entry name" value="PLC-like_Pdiesterase_TIM-brl"/>
</dbReference>
<reference evidence="2" key="1">
    <citation type="submission" date="2022-01" db="EMBL/GenBank/DDBJ databases">
        <authorList>
            <person name="King R."/>
        </authorList>
    </citation>
    <scope>NUCLEOTIDE SEQUENCE</scope>
</reference>
<dbReference type="Gene3D" id="3.20.20.190">
    <property type="entry name" value="Phosphatidylinositol (PI) phosphodiesterase"/>
    <property type="match status" value="1"/>
</dbReference>
<feature type="chain" id="PRO_5040492086" evidence="1">
    <location>
        <begin position="18"/>
        <end position="420"/>
    </location>
</feature>
<protein>
    <submittedName>
        <fullName evidence="2">Uncharacterized protein</fullName>
    </submittedName>
</protein>
<dbReference type="AlphaFoldDB" id="A0A9N9XPF7"/>